<sequence length="76" mass="8014">MLTGGEAEVEDAWEAVRPGRGLERLFLVLQSFLKSTEGKVQLFIGPGCFSGFLQAAHCAGEQDASVGNLTVDALSS</sequence>
<gene>
    <name evidence="1" type="ORF">AK812_SmicGene11198</name>
</gene>
<accession>A0A1Q9EDT7</accession>
<organism evidence="1 2">
    <name type="scientific">Symbiodinium microadriaticum</name>
    <name type="common">Dinoflagellate</name>
    <name type="synonym">Zooxanthella microadriatica</name>
    <dbReference type="NCBI Taxonomy" id="2951"/>
    <lineage>
        <taxon>Eukaryota</taxon>
        <taxon>Sar</taxon>
        <taxon>Alveolata</taxon>
        <taxon>Dinophyceae</taxon>
        <taxon>Suessiales</taxon>
        <taxon>Symbiodiniaceae</taxon>
        <taxon>Symbiodinium</taxon>
    </lineage>
</organism>
<dbReference type="EMBL" id="LSRX01000180">
    <property type="protein sequence ID" value="OLQ05582.1"/>
    <property type="molecule type" value="Genomic_DNA"/>
</dbReference>
<dbReference type="AlphaFoldDB" id="A0A1Q9EDT7"/>
<proteinExistence type="predicted"/>
<name>A0A1Q9EDT7_SYMMI</name>
<comment type="caution">
    <text evidence="1">The sequence shown here is derived from an EMBL/GenBank/DDBJ whole genome shotgun (WGS) entry which is preliminary data.</text>
</comment>
<evidence type="ECO:0000313" key="2">
    <source>
        <dbReference type="Proteomes" id="UP000186817"/>
    </source>
</evidence>
<reference evidence="1 2" key="1">
    <citation type="submission" date="2016-02" db="EMBL/GenBank/DDBJ databases">
        <title>Genome analysis of coral dinoflagellate symbionts highlights evolutionary adaptations to a symbiotic lifestyle.</title>
        <authorList>
            <person name="Aranda M."/>
            <person name="Li Y."/>
            <person name="Liew Y.J."/>
            <person name="Baumgarten S."/>
            <person name="Simakov O."/>
            <person name="Wilson M."/>
            <person name="Piel J."/>
            <person name="Ashoor H."/>
            <person name="Bougouffa S."/>
            <person name="Bajic V.B."/>
            <person name="Ryu T."/>
            <person name="Ravasi T."/>
            <person name="Bayer T."/>
            <person name="Micklem G."/>
            <person name="Kim H."/>
            <person name="Bhak J."/>
            <person name="Lajeunesse T.C."/>
            <person name="Voolstra C.R."/>
        </authorList>
    </citation>
    <scope>NUCLEOTIDE SEQUENCE [LARGE SCALE GENOMIC DNA]</scope>
    <source>
        <strain evidence="1 2">CCMP2467</strain>
    </source>
</reference>
<dbReference type="Proteomes" id="UP000186817">
    <property type="component" value="Unassembled WGS sequence"/>
</dbReference>
<evidence type="ECO:0000313" key="1">
    <source>
        <dbReference type="EMBL" id="OLQ05582.1"/>
    </source>
</evidence>
<keyword evidence="2" id="KW-1185">Reference proteome</keyword>
<protein>
    <submittedName>
        <fullName evidence="1">Uncharacterized protein</fullName>
    </submittedName>
</protein>